<dbReference type="EMBL" id="CM000880">
    <property type="protein sequence ID" value="KQK23541.1"/>
    <property type="molecule type" value="Genomic_DNA"/>
</dbReference>
<reference evidence="1 2" key="1">
    <citation type="journal article" date="2010" name="Nature">
        <title>Genome sequencing and analysis of the model grass Brachypodium distachyon.</title>
        <authorList>
            <consortium name="International Brachypodium Initiative"/>
        </authorList>
    </citation>
    <scope>NUCLEOTIDE SEQUENCE [LARGE SCALE GENOMIC DNA]</scope>
    <source>
        <strain evidence="1 2">Bd21</strain>
    </source>
</reference>
<dbReference type="GeneID" id="100840769"/>
<dbReference type="OMA" id="MRIHPAS"/>
<name>I1H9I1_BRADI</name>
<reference evidence="2" key="3">
    <citation type="submission" date="2018-08" db="UniProtKB">
        <authorList>
            <consortium name="EnsemblPlants"/>
        </authorList>
    </citation>
    <scope>IDENTIFICATION</scope>
    <source>
        <strain evidence="2">cv. Bd21</strain>
    </source>
</reference>
<dbReference type="HOGENOM" id="CLU_094777_0_0_1"/>
<dbReference type="OrthoDB" id="1922291at2759"/>
<reference evidence="1" key="2">
    <citation type="submission" date="2017-06" db="EMBL/GenBank/DDBJ databases">
        <title>WGS assembly of Brachypodium distachyon.</title>
        <authorList>
            <consortium name="The International Brachypodium Initiative"/>
            <person name="Lucas S."/>
            <person name="Harmon-Smith M."/>
            <person name="Lail K."/>
            <person name="Tice H."/>
            <person name="Grimwood J."/>
            <person name="Bruce D."/>
            <person name="Barry K."/>
            <person name="Shu S."/>
            <person name="Lindquist E."/>
            <person name="Wang M."/>
            <person name="Pitluck S."/>
            <person name="Vogel J.P."/>
            <person name="Garvin D.F."/>
            <person name="Mockler T.C."/>
            <person name="Schmutz J."/>
            <person name="Rokhsar D."/>
            <person name="Bevan M.W."/>
        </authorList>
    </citation>
    <scope>NUCLEOTIDE SEQUENCE</scope>
    <source>
        <strain evidence="1">Bd21</strain>
    </source>
</reference>
<dbReference type="Gramene" id="KQK23541">
    <property type="protein sequence ID" value="KQK23541"/>
    <property type="gene ID" value="BRADI_1g74490v3"/>
</dbReference>
<dbReference type="KEGG" id="bdi:100840769"/>
<organism evidence="1">
    <name type="scientific">Brachypodium distachyon</name>
    <name type="common">Purple false brome</name>
    <name type="synonym">Trachynia distachya</name>
    <dbReference type="NCBI Taxonomy" id="15368"/>
    <lineage>
        <taxon>Eukaryota</taxon>
        <taxon>Viridiplantae</taxon>
        <taxon>Streptophyta</taxon>
        <taxon>Embryophyta</taxon>
        <taxon>Tracheophyta</taxon>
        <taxon>Spermatophyta</taxon>
        <taxon>Magnoliopsida</taxon>
        <taxon>Liliopsida</taxon>
        <taxon>Poales</taxon>
        <taxon>Poaceae</taxon>
        <taxon>BOP clade</taxon>
        <taxon>Pooideae</taxon>
        <taxon>Stipodae</taxon>
        <taxon>Brachypodieae</taxon>
        <taxon>Brachypodium</taxon>
    </lineage>
</organism>
<gene>
    <name evidence="2" type="primary">LOC100840769</name>
    <name evidence="1" type="ORF">BRADI_1g74490v3</name>
</gene>
<dbReference type="RefSeq" id="XP_003558770.1">
    <property type="nucleotide sequence ID" value="XM_003558722.4"/>
</dbReference>
<dbReference type="EnsemblPlants" id="KQK23541">
    <property type="protein sequence ID" value="KQK23541"/>
    <property type="gene ID" value="BRADI_1g74490v3"/>
</dbReference>
<keyword evidence="3" id="KW-1185">Reference proteome</keyword>
<evidence type="ECO:0000313" key="3">
    <source>
        <dbReference type="Proteomes" id="UP000008810"/>
    </source>
</evidence>
<proteinExistence type="predicted"/>
<accession>I1H9I1</accession>
<sequence length="154" mass="16314">MRIHPTSTPAADKMKKDLRRLPHVYSKVLELPLPADAHVAAFESPAAFHFVAPGSGAASEVWARTVRIHPGVVKVVVQAAGAGDEDDDDGMELDRWRSRLPEESCPAMAVAGFVDGRLVVTVPKSTGGDAGEGEDGAWKFCNGGEITGKLVVVQ</sequence>
<dbReference type="Proteomes" id="UP000008810">
    <property type="component" value="Chromosome 1"/>
</dbReference>
<dbReference type="STRING" id="15368.I1H9I1"/>
<evidence type="ECO:0000313" key="1">
    <source>
        <dbReference type="EMBL" id="KQK23541.1"/>
    </source>
</evidence>
<dbReference type="PANTHER" id="PTHR33879:SF17">
    <property type="entry name" value="EXPRESSED PROTEIN"/>
    <property type="match status" value="1"/>
</dbReference>
<protein>
    <submittedName>
        <fullName evidence="1 2">Uncharacterized protein</fullName>
    </submittedName>
</protein>
<dbReference type="PANTHER" id="PTHR33879">
    <property type="entry name" value="17.6 KDA CLASS II HEAT SHOCK PROTEIN-RELATED"/>
    <property type="match status" value="1"/>
</dbReference>
<dbReference type="AlphaFoldDB" id="I1H9I1"/>
<dbReference type="FunCoup" id="I1H9I1">
    <property type="interactions" value="391"/>
</dbReference>
<dbReference type="eggNOG" id="ENOG502S2PF">
    <property type="taxonomic scope" value="Eukaryota"/>
</dbReference>
<evidence type="ECO:0000313" key="2">
    <source>
        <dbReference type="EnsemblPlants" id="KQK23541"/>
    </source>
</evidence>